<proteinExistence type="predicted"/>
<gene>
    <name evidence="1" type="ORF">H0Z12_21860</name>
</gene>
<sequence>MAIPKDADVKNYTGKSALPGLISDHAHLAQYQGVTPSPDAYTREKNY</sequence>
<organism evidence="1 2">
    <name type="scientific">Pantoea ananas</name>
    <name type="common">Erwinia uredovora</name>
    <dbReference type="NCBI Taxonomy" id="553"/>
    <lineage>
        <taxon>Bacteria</taxon>
        <taxon>Pseudomonadati</taxon>
        <taxon>Pseudomonadota</taxon>
        <taxon>Gammaproteobacteria</taxon>
        <taxon>Enterobacterales</taxon>
        <taxon>Erwiniaceae</taxon>
        <taxon>Pantoea</taxon>
    </lineage>
</organism>
<dbReference type="EMBL" id="CP059085">
    <property type="protein sequence ID" value="QTC48436.1"/>
    <property type="molecule type" value="Genomic_DNA"/>
</dbReference>
<accession>A0A8A4KQL2</accession>
<evidence type="ECO:0000313" key="2">
    <source>
        <dbReference type="Proteomes" id="UP000663901"/>
    </source>
</evidence>
<reference evidence="1" key="1">
    <citation type="submission" date="2020-07" db="EMBL/GenBank/DDBJ databases">
        <title>Genome Sequences for Panteoa spp. that cause Center Rot in Onions.</title>
        <authorList>
            <person name="Asselin J.A."/>
            <person name="Helmann T."/>
            <person name="Beer S."/>
            <person name="Stodghill P."/>
        </authorList>
    </citation>
    <scope>NUCLEOTIDE SEQUENCE</scope>
    <source>
        <strain evidence="1">OC5a</strain>
        <plasmid evidence="1">pOC5aB</plasmid>
    </source>
</reference>
<dbReference type="RefSeq" id="WP_157179224.1">
    <property type="nucleotide sequence ID" value="NZ_CAEI01000108.1"/>
</dbReference>
<geneLocation type="plasmid" evidence="1 2">
    <name>pOC5aB</name>
</geneLocation>
<dbReference type="AlphaFoldDB" id="A0A8A4KQL2"/>
<name>A0A8A4KQL2_PANAN</name>
<dbReference type="Proteomes" id="UP000663901">
    <property type="component" value="Plasmid pOC5aB"/>
</dbReference>
<evidence type="ECO:0000313" key="1">
    <source>
        <dbReference type="EMBL" id="QTC48436.1"/>
    </source>
</evidence>
<dbReference type="GeneID" id="99739210"/>
<keyword evidence="1" id="KW-0614">Plasmid</keyword>
<protein>
    <submittedName>
        <fullName evidence="1">Uncharacterized protein</fullName>
    </submittedName>
</protein>